<dbReference type="PANTHER" id="PTHR33365">
    <property type="entry name" value="YALI0B05434P"/>
    <property type="match status" value="1"/>
</dbReference>
<keyword evidence="2" id="KW-0812">Transmembrane</keyword>
<feature type="transmembrane region" description="Helical" evidence="2">
    <location>
        <begin position="28"/>
        <end position="52"/>
    </location>
</feature>
<evidence type="ECO:0000313" key="3">
    <source>
        <dbReference type="EMBL" id="OAG22807.1"/>
    </source>
</evidence>
<dbReference type="InterPro" id="IPR021765">
    <property type="entry name" value="UstYa-like"/>
</dbReference>
<dbReference type="EMBL" id="KV441474">
    <property type="protein sequence ID" value="OAG22807.1"/>
    <property type="molecule type" value="Genomic_DNA"/>
</dbReference>
<dbReference type="OMA" id="HCLRIVR"/>
<comment type="similarity">
    <text evidence="1">Belongs to the ustYa family.</text>
</comment>
<keyword evidence="2" id="KW-1133">Transmembrane helix</keyword>
<dbReference type="AlphaFoldDB" id="A0A177DTF1"/>
<evidence type="ECO:0000256" key="1">
    <source>
        <dbReference type="ARBA" id="ARBA00035112"/>
    </source>
</evidence>
<dbReference type="PANTHER" id="PTHR33365:SF6">
    <property type="entry name" value="OXIDASE USTYA"/>
    <property type="match status" value="1"/>
</dbReference>
<dbReference type="KEGG" id="aalt:CC77DRAFT_1018773"/>
<organism evidence="3 4">
    <name type="scientific">Alternaria alternata</name>
    <name type="common">Alternaria rot fungus</name>
    <name type="synonym">Torula alternata</name>
    <dbReference type="NCBI Taxonomy" id="5599"/>
    <lineage>
        <taxon>Eukaryota</taxon>
        <taxon>Fungi</taxon>
        <taxon>Dikarya</taxon>
        <taxon>Ascomycota</taxon>
        <taxon>Pezizomycotina</taxon>
        <taxon>Dothideomycetes</taxon>
        <taxon>Pleosporomycetidae</taxon>
        <taxon>Pleosporales</taxon>
        <taxon>Pleosporineae</taxon>
        <taxon>Pleosporaceae</taxon>
        <taxon>Alternaria</taxon>
        <taxon>Alternaria sect. Alternaria</taxon>
        <taxon>Alternaria alternata complex</taxon>
    </lineage>
</organism>
<keyword evidence="2" id="KW-0472">Membrane</keyword>
<evidence type="ECO:0000256" key="2">
    <source>
        <dbReference type="SAM" id="Phobius"/>
    </source>
</evidence>
<protein>
    <submittedName>
        <fullName evidence="3">Uncharacterized protein</fullName>
    </submittedName>
</protein>
<dbReference type="Pfam" id="PF11807">
    <property type="entry name" value="UstYa"/>
    <property type="match status" value="1"/>
</dbReference>
<proteinExistence type="inferred from homology"/>
<reference evidence="3 4" key="1">
    <citation type="submission" date="2016-05" db="EMBL/GenBank/DDBJ databases">
        <title>Comparative analysis of secretome profiles of manganese(II)-oxidizing ascomycete fungi.</title>
        <authorList>
            <consortium name="DOE Joint Genome Institute"/>
            <person name="Zeiner C.A."/>
            <person name="Purvine S.O."/>
            <person name="Zink E.M."/>
            <person name="Wu S."/>
            <person name="Pasa-Tolic L."/>
            <person name="Chaput D.L."/>
            <person name="Haridas S."/>
            <person name="Grigoriev I.V."/>
            <person name="Santelli C.M."/>
            <person name="Hansel C.M."/>
        </authorList>
    </citation>
    <scope>NUCLEOTIDE SEQUENCE [LARGE SCALE GENOMIC DNA]</scope>
    <source>
        <strain evidence="3 4">SRC1lrK2f</strain>
    </source>
</reference>
<sequence>MFARYKLVASSDQASEHGPLPPSTHRRLYPTIALVLLTVANVCVLGLSIAIWRTAGVAATVTPEVSSTPTPTSLALPNALDPQPSELARVDSLPIAFVPFHWNTPWGAPNASDADPLWDNINTAHGHIAVDHEFAAENHWPPSMDIPGMPGKGMYLLQAYHQLHCLRIVRASYVALHRQEVPPFPTHHALHCFDALRQHIMCHADNTPLYGHGDGMAGNGQMHQCRDWTSLRDYATKNTACFRDGVPGMSLEDHFGVCDDGTDGLEELVSVTTET</sequence>
<dbReference type="VEuPathDB" id="FungiDB:CC77DRAFT_1018773"/>
<dbReference type="GeneID" id="29110284"/>
<gene>
    <name evidence="3" type="ORF">CC77DRAFT_1018773</name>
</gene>
<dbReference type="RefSeq" id="XP_018388228.1">
    <property type="nucleotide sequence ID" value="XM_018524690.1"/>
</dbReference>
<dbReference type="Proteomes" id="UP000077248">
    <property type="component" value="Unassembled WGS sequence"/>
</dbReference>
<evidence type="ECO:0000313" key="4">
    <source>
        <dbReference type="Proteomes" id="UP000077248"/>
    </source>
</evidence>
<name>A0A177DTF1_ALTAL</name>
<keyword evidence="4" id="KW-1185">Reference proteome</keyword>
<accession>A0A177DTF1</accession>
<dbReference type="GO" id="GO:0043386">
    <property type="term" value="P:mycotoxin biosynthetic process"/>
    <property type="evidence" value="ECO:0007669"/>
    <property type="project" value="InterPro"/>
</dbReference>